<sequence>DETAPMECGLQDAFLELGGQEGSEEGFTWGQQMAAYEEGDFGCSRMDKVLFCGGIEVQNLEKIGAGEKVWIEYPQESDPEESGETGEDLWVTDHIGLQAVFRTVR</sequence>
<proteinExistence type="predicted"/>
<protein>
    <submittedName>
        <fullName evidence="1">Uncharacterized protein</fullName>
    </submittedName>
</protein>
<dbReference type="EMBL" id="JAOPJF010000116">
    <property type="protein sequence ID" value="KAK1139122.1"/>
    <property type="molecule type" value="Genomic_DNA"/>
</dbReference>
<accession>A0ACC3ANL8</accession>
<evidence type="ECO:0000313" key="2">
    <source>
        <dbReference type="Proteomes" id="UP001177260"/>
    </source>
</evidence>
<organism evidence="1 2">
    <name type="scientific">Aspergillus melleus</name>
    <dbReference type="NCBI Taxonomy" id="138277"/>
    <lineage>
        <taxon>Eukaryota</taxon>
        <taxon>Fungi</taxon>
        <taxon>Dikarya</taxon>
        <taxon>Ascomycota</taxon>
        <taxon>Pezizomycotina</taxon>
        <taxon>Eurotiomycetes</taxon>
        <taxon>Eurotiomycetidae</taxon>
        <taxon>Eurotiales</taxon>
        <taxon>Aspergillaceae</taxon>
        <taxon>Aspergillus</taxon>
        <taxon>Aspergillus subgen. Circumdati</taxon>
    </lineage>
</organism>
<keyword evidence="2" id="KW-1185">Reference proteome</keyword>
<reference evidence="1 2" key="1">
    <citation type="journal article" date="2023" name="ACS Omega">
        <title>Identification of the Neoaspergillic Acid Biosynthesis Gene Cluster by Establishing an In Vitro CRISPR-Ribonucleoprotein Genetic System in Aspergillus melleus.</title>
        <authorList>
            <person name="Yuan B."/>
            <person name="Grau M.F."/>
            <person name="Murata R.M."/>
            <person name="Torok T."/>
            <person name="Venkateswaran K."/>
            <person name="Stajich J.E."/>
            <person name="Wang C.C.C."/>
        </authorList>
    </citation>
    <scope>NUCLEOTIDE SEQUENCE [LARGE SCALE GENOMIC DNA]</scope>
    <source>
        <strain evidence="1 2">IMV 1140</strain>
    </source>
</reference>
<comment type="caution">
    <text evidence="1">The sequence shown here is derived from an EMBL/GenBank/DDBJ whole genome shotgun (WGS) entry which is preliminary data.</text>
</comment>
<gene>
    <name evidence="1" type="ORF">N8T08_001242</name>
</gene>
<dbReference type="Proteomes" id="UP001177260">
    <property type="component" value="Unassembled WGS sequence"/>
</dbReference>
<name>A0ACC3ANL8_9EURO</name>
<feature type="non-terminal residue" evidence="1">
    <location>
        <position position="1"/>
    </location>
</feature>
<evidence type="ECO:0000313" key="1">
    <source>
        <dbReference type="EMBL" id="KAK1139122.1"/>
    </source>
</evidence>